<accession>Q3AQJ2</accession>
<evidence type="ECO:0000313" key="1">
    <source>
        <dbReference type="EMBL" id="ABB28733.1"/>
    </source>
</evidence>
<gene>
    <name evidence="1" type="ordered locus">Cag_1477</name>
</gene>
<reference evidence="1" key="1">
    <citation type="submission" date="2005-08" db="EMBL/GenBank/DDBJ databases">
        <title>Complete sequence of Chlorobium chlorochromatii CaD3.</title>
        <authorList>
            <person name="Copeland A."/>
            <person name="Lucas S."/>
            <person name="Lapidus A."/>
            <person name="Barry K."/>
            <person name="Detter J.C."/>
            <person name="Glavina T."/>
            <person name="Hammon N."/>
            <person name="Israni S."/>
            <person name="Pitluck S."/>
            <person name="Bryant D."/>
            <person name="Schmutz J."/>
            <person name="Larimer F."/>
            <person name="Land M."/>
            <person name="Kyrpides N."/>
            <person name="Ivanova N."/>
            <person name="Richardson P."/>
        </authorList>
    </citation>
    <scope>NUCLEOTIDE SEQUENCE [LARGE SCALE GENOMIC DNA]</scope>
    <source>
        <strain evidence="1">CaD3</strain>
    </source>
</reference>
<dbReference type="EMBL" id="CP000108">
    <property type="protein sequence ID" value="ABB28733.1"/>
    <property type="molecule type" value="Genomic_DNA"/>
</dbReference>
<dbReference type="GO" id="GO:0016740">
    <property type="term" value="F:transferase activity"/>
    <property type="evidence" value="ECO:0007669"/>
    <property type="project" value="UniProtKB-KW"/>
</dbReference>
<dbReference type="OrthoDB" id="9815351at2"/>
<dbReference type="AlphaFoldDB" id="Q3AQJ2"/>
<dbReference type="eggNOG" id="COG0438">
    <property type="taxonomic scope" value="Bacteria"/>
</dbReference>
<organism evidence="1">
    <name type="scientific">Chlorobium chlorochromatii (strain CaD3)</name>
    <dbReference type="NCBI Taxonomy" id="340177"/>
    <lineage>
        <taxon>Bacteria</taxon>
        <taxon>Pseudomonadati</taxon>
        <taxon>Chlorobiota</taxon>
        <taxon>Chlorobiia</taxon>
        <taxon>Chlorobiales</taxon>
        <taxon>Chlorobiaceae</taxon>
        <taxon>Chlorobium/Pelodictyon group</taxon>
        <taxon>Chlorobium</taxon>
    </lineage>
</organism>
<keyword evidence="1" id="KW-0808">Transferase</keyword>
<dbReference type="HOGENOM" id="CLU_062433_0_0_10"/>
<dbReference type="Pfam" id="PF13692">
    <property type="entry name" value="Glyco_trans_1_4"/>
    <property type="match status" value="1"/>
</dbReference>
<protein>
    <submittedName>
        <fullName evidence="1">Glycosyl transferase</fullName>
    </submittedName>
</protein>
<proteinExistence type="predicted"/>
<dbReference type="KEGG" id="cch:Cag_1477"/>
<sequence length="333" mass="38150">MLKILCLHIAHKQASYRYRVEQFLPYWKQYGIEFEPVCIVGKNYFEKLQLALSSNKYDYVWLQRKLLSPFFINLITKRSKLIYDYDDALYSIESQRNNKPKPTHPGSKQSIERLNYILKRASLVFAGSEALYNYSARYNASATFLIPTAFPAQSNISLPSKINNNSVTIGWIGSIQNLFFLSIIDDVTAAIQQRYPDVRFSVMSGKPPEGLKTHWDFVAWSKEGEDAWLRSIDVGIMPLVDDEWSRGKCAFKLLQYMAYGKPVIASAVGANYAAVLHGESGFLAKTLDEWRSAFEIMITNRALSFSMGQASLNHFLLHYELRHVQNKIVSLLQ</sequence>
<dbReference type="CAZy" id="GT4">
    <property type="family name" value="Glycosyltransferase Family 4"/>
</dbReference>
<dbReference type="Gene3D" id="3.40.50.2000">
    <property type="entry name" value="Glycogen Phosphorylase B"/>
    <property type="match status" value="1"/>
</dbReference>
<dbReference type="SUPFAM" id="SSF53756">
    <property type="entry name" value="UDP-Glycosyltransferase/glycogen phosphorylase"/>
    <property type="match status" value="1"/>
</dbReference>
<name>Q3AQJ2_CHLCH</name>
<dbReference type="STRING" id="340177.Cag_1477"/>